<gene>
    <name evidence="1" type="ORF">HMPREF9244_00479</name>
</gene>
<dbReference type="EMBL" id="AWSI01000013">
    <property type="protein sequence ID" value="ERH31444.1"/>
    <property type="molecule type" value="Genomic_DNA"/>
</dbReference>
<evidence type="ECO:0000313" key="2">
    <source>
        <dbReference type="Proteomes" id="UP000016519"/>
    </source>
</evidence>
<proteinExistence type="predicted"/>
<comment type="caution">
    <text evidence="1">The sequence shown here is derived from an EMBL/GenBank/DDBJ whole genome shotgun (WGS) entry which is preliminary data.</text>
</comment>
<accession>U1RCX1</accession>
<reference evidence="1 2" key="1">
    <citation type="submission" date="2013-08" db="EMBL/GenBank/DDBJ databases">
        <authorList>
            <person name="Weinstock G."/>
            <person name="Sodergren E."/>
            <person name="Wylie T."/>
            <person name="Fulton L."/>
            <person name="Fulton R."/>
            <person name="Fronick C."/>
            <person name="O'Laughlin M."/>
            <person name="Godfrey J."/>
            <person name="Miner T."/>
            <person name="Herter B."/>
            <person name="Appelbaum E."/>
            <person name="Cordes M."/>
            <person name="Lek S."/>
            <person name="Wollam A."/>
            <person name="Pepin K.H."/>
            <person name="Palsikar V.B."/>
            <person name="Mitreva M."/>
            <person name="Wilson R.K."/>
        </authorList>
    </citation>
    <scope>NUCLEOTIDE SEQUENCE [LARGE SCALE GENOMIC DNA]</scope>
    <source>
        <strain evidence="1 2">F0580</strain>
    </source>
</reference>
<dbReference type="AlphaFoldDB" id="U1RCX1"/>
<dbReference type="Proteomes" id="UP000016519">
    <property type="component" value="Unassembled WGS sequence"/>
</dbReference>
<name>U1RCX1_9BIFI</name>
<organism evidence="1 2">
    <name type="scientific">Alloscardovia omnicolens F0580</name>
    <dbReference type="NCBI Taxonomy" id="1321816"/>
    <lineage>
        <taxon>Bacteria</taxon>
        <taxon>Bacillati</taxon>
        <taxon>Actinomycetota</taxon>
        <taxon>Actinomycetes</taxon>
        <taxon>Bifidobacteriales</taxon>
        <taxon>Bifidobacteriaceae</taxon>
        <taxon>Alloscardovia</taxon>
    </lineage>
</organism>
<evidence type="ECO:0000313" key="1">
    <source>
        <dbReference type="EMBL" id="ERH31444.1"/>
    </source>
</evidence>
<keyword evidence="2" id="KW-1185">Reference proteome</keyword>
<protein>
    <submittedName>
        <fullName evidence="1">Uncharacterized protein</fullName>
    </submittedName>
</protein>
<sequence length="39" mass="4477">MWQALHLNSSVKVTTYMNAHKTCFLFCSLRSSSSVKLRT</sequence>
<dbReference type="HOGENOM" id="CLU_3303667_0_0_11"/>